<name>M2N975_BAUPA</name>
<organism evidence="2 3">
    <name type="scientific">Baudoinia panamericana (strain UAMH 10762)</name>
    <name type="common">Angels' share fungus</name>
    <name type="synonym">Baudoinia compniacensis (strain UAMH 10762)</name>
    <dbReference type="NCBI Taxonomy" id="717646"/>
    <lineage>
        <taxon>Eukaryota</taxon>
        <taxon>Fungi</taxon>
        <taxon>Dikarya</taxon>
        <taxon>Ascomycota</taxon>
        <taxon>Pezizomycotina</taxon>
        <taxon>Dothideomycetes</taxon>
        <taxon>Dothideomycetidae</taxon>
        <taxon>Mycosphaerellales</taxon>
        <taxon>Teratosphaeriaceae</taxon>
        <taxon>Baudoinia</taxon>
    </lineage>
</organism>
<feature type="region of interest" description="Disordered" evidence="1">
    <location>
        <begin position="1"/>
        <end position="24"/>
    </location>
</feature>
<protein>
    <submittedName>
        <fullName evidence="2">Uncharacterized protein</fullName>
    </submittedName>
</protein>
<dbReference type="AlphaFoldDB" id="M2N975"/>
<dbReference type="Proteomes" id="UP000011761">
    <property type="component" value="Unassembled WGS sequence"/>
</dbReference>
<proteinExistence type="predicted"/>
<keyword evidence="3" id="KW-1185">Reference proteome</keyword>
<dbReference type="RefSeq" id="XP_007677083.1">
    <property type="nucleotide sequence ID" value="XM_007678893.1"/>
</dbReference>
<dbReference type="EMBL" id="KB445556">
    <property type="protein sequence ID" value="EMC95644.1"/>
    <property type="molecule type" value="Genomic_DNA"/>
</dbReference>
<evidence type="ECO:0000313" key="3">
    <source>
        <dbReference type="Proteomes" id="UP000011761"/>
    </source>
</evidence>
<dbReference type="KEGG" id="bcom:BAUCODRAFT_122948"/>
<evidence type="ECO:0000256" key="1">
    <source>
        <dbReference type="SAM" id="MobiDB-lite"/>
    </source>
</evidence>
<sequence>MSTRTLSGRSSSEGSPATQLSSTRQAGTVLSISIETEARVHEWRLQGTEVWDCNLPIHNVEVLVVRSRHEHQARDAHCPLLSCAPYTLSTHPSSSLQWQAQCPSTRATVYLERLQHCAGPSSKMRVCMAGWMMQAFQVGALRAPLPSTASLLGTRKYPPCLPLRGINDATAVGRIIALAAGGNIMTRSKTALFENCVAFFHRSTTSALESSDCSDNEVP</sequence>
<reference evidence="2 3" key="1">
    <citation type="journal article" date="2012" name="PLoS Pathog.">
        <title>Diverse lifestyles and strategies of plant pathogenesis encoded in the genomes of eighteen Dothideomycetes fungi.</title>
        <authorList>
            <person name="Ohm R.A."/>
            <person name="Feau N."/>
            <person name="Henrissat B."/>
            <person name="Schoch C.L."/>
            <person name="Horwitz B.A."/>
            <person name="Barry K.W."/>
            <person name="Condon B.J."/>
            <person name="Copeland A.C."/>
            <person name="Dhillon B."/>
            <person name="Glaser F."/>
            <person name="Hesse C.N."/>
            <person name="Kosti I."/>
            <person name="LaButti K."/>
            <person name="Lindquist E.A."/>
            <person name="Lucas S."/>
            <person name="Salamov A.A."/>
            <person name="Bradshaw R.E."/>
            <person name="Ciuffetti L."/>
            <person name="Hamelin R.C."/>
            <person name="Kema G.H.J."/>
            <person name="Lawrence C."/>
            <person name="Scott J.A."/>
            <person name="Spatafora J.W."/>
            <person name="Turgeon B.G."/>
            <person name="de Wit P.J.G.M."/>
            <person name="Zhong S."/>
            <person name="Goodwin S.B."/>
            <person name="Grigoriev I.V."/>
        </authorList>
    </citation>
    <scope>NUCLEOTIDE SEQUENCE [LARGE SCALE GENOMIC DNA]</scope>
    <source>
        <strain evidence="2 3">UAMH 10762</strain>
    </source>
</reference>
<dbReference type="HOGENOM" id="CLU_1261280_0_0_1"/>
<gene>
    <name evidence="2" type="ORF">BAUCODRAFT_122948</name>
</gene>
<dbReference type="GeneID" id="19107729"/>
<accession>M2N975</accession>
<evidence type="ECO:0000313" key="2">
    <source>
        <dbReference type="EMBL" id="EMC95644.1"/>
    </source>
</evidence>